<reference evidence="1 2" key="1">
    <citation type="submission" date="2019-06" db="EMBL/GenBank/DDBJ databases">
        <title>Persicimonas caeni gen. nov., sp. nov., a predatory bacterium isolated from solar saltern.</title>
        <authorList>
            <person name="Wang S."/>
        </authorList>
    </citation>
    <scope>NUCLEOTIDE SEQUENCE [LARGE SCALE GENOMIC DNA]</scope>
    <source>
        <strain evidence="1 2">YN101</strain>
    </source>
</reference>
<accession>A0A5B8Y220</accession>
<dbReference type="EMBL" id="CP041186">
    <property type="protein sequence ID" value="QDG50236.1"/>
    <property type="molecule type" value="Genomic_DNA"/>
</dbReference>
<dbReference type="AlphaFoldDB" id="A0A4Y6PPG9"/>
<evidence type="ECO:0000313" key="2">
    <source>
        <dbReference type="Proteomes" id="UP000315995"/>
    </source>
</evidence>
<evidence type="ECO:0000313" key="1">
    <source>
        <dbReference type="EMBL" id="QDG50236.1"/>
    </source>
</evidence>
<dbReference type="Proteomes" id="UP000315995">
    <property type="component" value="Chromosome"/>
</dbReference>
<gene>
    <name evidence="1" type="ORF">FIV42_05675</name>
</gene>
<proteinExistence type="predicted"/>
<name>A0A4Y6PPG9_PERCE</name>
<dbReference type="OrthoDB" id="5511183at2"/>
<protein>
    <submittedName>
        <fullName evidence="1">Uncharacterized protein</fullName>
    </submittedName>
</protein>
<accession>A0A4Y6PPG9</accession>
<organism evidence="1 2">
    <name type="scientific">Persicimonas caeni</name>
    <dbReference type="NCBI Taxonomy" id="2292766"/>
    <lineage>
        <taxon>Bacteria</taxon>
        <taxon>Deltaproteobacteria</taxon>
        <taxon>Bradymonadales</taxon>
        <taxon>Bradymonadaceae</taxon>
        <taxon>Persicimonas</taxon>
    </lineage>
</organism>
<dbReference type="RefSeq" id="WP_141196732.1">
    <property type="nucleotide sequence ID" value="NZ_CP041186.1"/>
</dbReference>
<sequence length="224" mass="24184">MTAGTPRSPESALPDLSVDVVTRLVAGRCYFTDLSSGNFRAVLAFAQRRGLTVVPAGCEADLSYEDDDMLIQGPFVIGRQVVWTTADAGPSQPFGLDDVQQAQELSSAGLDAEFEQVFTEHSGPSSAIEEGIFLCNTGPMATGTLVFGTAGTREEAELTGGEYVWGHDMEKLPHDEGVIGEVIASVEYDEVEKVDFSADADQIRREQAVPYADEPVYFLVSQYD</sequence>
<keyword evidence="2" id="KW-1185">Reference proteome</keyword>